<proteinExistence type="predicted"/>
<name>A0ABD3W8Z1_SINWO</name>
<feature type="region of interest" description="Disordered" evidence="1">
    <location>
        <begin position="68"/>
        <end position="92"/>
    </location>
</feature>
<protein>
    <submittedName>
        <fullName evidence="3">Uncharacterized protein</fullName>
    </submittedName>
</protein>
<gene>
    <name evidence="3" type="ORF">ACJMK2_041913</name>
</gene>
<keyword evidence="2" id="KW-1133">Transmembrane helix</keyword>
<accession>A0ABD3W8Z1</accession>
<keyword evidence="2" id="KW-0472">Membrane</keyword>
<evidence type="ECO:0000256" key="2">
    <source>
        <dbReference type="SAM" id="Phobius"/>
    </source>
</evidence>
<organism evidence="3 4">
    <name type="scientific">Sinanodonta woodiana</name>
    <name type="common">Chinese pond mussel</name>
    <name type="synonym">Anodonta woodiana</name>
    <dbReference type="NCBI Taxonomy" id="1069815"/>
    <lineage>
        <taxon>Eukaryota</taxon>
        <taxon>Metazoa</taxon>
        <taxon>Spiralia</taxon>
        <taxon>Lophotrochozoa</taxon>
        <taxon>Mollusca</taxon>
        <taxon>Bivalvia</taxon>
        <taxon>Autobranchia</taxon>
        <taxon>Heteroconchia</taxon>
        <taxon>Palaeoheterodonta</taxon>
        <taxon>Unionida</taxon>
        <taxon>Unionoidea</taxon>
        <taxon>Unionidae</taxon>
        <taxon>Unioninae</taxon>
        <taxon>Sinanodonta</taxon>
    </lineage>
</organism>
<dbReference type="EMBL" id="JBJQND010000008">
    <property type="protein sequence ID" value="KAL3869203.1"/>
    <property type="molecule type" value="Genomic_DNA"/>
</dbReference>
<evidence type="ECO:0000313" key="3">
    <source>
        <dbReference type="EMBL" id="KAL3869203.1"/>
    </source>
</evidence>
<evidence type="ECO:0000313" key="4">
    <source>
        <dbReference type="Proteomes" id="UP001634394"/>
    </source>
</evidence>
<keyword evidence="4" id="KW-1185">Reference proteome</keyword>
<dbReference type="AlphaFoldDB" id="A0ABD3W8Z1"/>
<dbReference type="Proteomes" id="UP001634394">
    <property type="component" value="Unassembled WGS sequence"/>
</dbReference>
<reference evidence="3 4" key="1">
    <citation type="submission" date="2024-11" db="EMBL/GenBank/DDBJ databases">
        <title>Chromosome-level genome assembly of the freshwater bivalve Anodonta woodiana.</title>
        <authorList>
            <person name="Chen X."/>
        </authorList>
    </citation>
    <scope>NUCLEOTIDE SEQUENCE [LARGE SCALE GENOMIC DNA]</scope>
    <source>
        <strain evidence="3">MN2024</strain>
        <tissue evidence="3">Gills</tissue>
    </source>
</reference>
<feature type="transmembrane region" description="Helical" evidence="2">
    <location>
        <begin position="40"/>
        <end position="60"/>
    </location>
</feature>
<comment type="caution">
    <text evidence="3">The sequence shown here is derived from an EMBL/GenBank/DDBJ whole genome shotgun (WGS) entry which is preliminary data.</text>
</comment>
<feature type="transmembrane region" description="Helical" evidence="2">
    <location>
        <begin position="7"/>
        <end position="28"/>
    </location>
</feature>
<keyword evidence="2" id="KW-0812">Transmembrane</keyword>
<sequence length="157" mass="17676">MRISYVWFSILLFLAGFFHFIALILYGLEANGNLPESTVSWSYGLTFIPFFLEISVPVFVKYDNCRKDTGDQTLQQNRPSANESHETKKPKYTTDVSKVEAGPYTIEESIVGYPASYLPTPITTIPEYTRRPSFSGSLEDSLSFGPCYEEGSIESLV</sequence>
<evidence type="ECO:0000256" key="1">
    <source>
        <dbReference type="SAM" id="MobiDB-lite"/>
    </source>
</evidence>
<feature type="compositionally biased region" description="Polar residues" evidence="1">
    <location>
        <begin position="71"/>
        <end position="82"/>
    </location>
</feature>